<gene>
    <name evidence="3" type="ordered locus">Cyan7822_1926</name>
</gene>
<dbReference type="RefSeq" id="WP_013322016.1">
    <property type="nucleotide sequence ID" value="NC_014501.1"/>
</dbReference>
<dbReference type="AlphaFoldDB" id="E0UAQ8"/>
<dbReference type="Proteomes" id="UP000008206">
    <property type="component" value="Chromosome"/>
</dbReference>
<evidence type="ECO:0000313" key="3">
    <source>
        <dbReference type="EMBL" id="ADN13910.1"/>
    </source>
</evidence>
<feature type="region of interest" description="Disordered" evidence="1">
    <location>
        <begin position="28"/>
        <end position="121"/>
    </location>
</feature>
<dbReference type="STRING" id="497965.Cyan7822_1926"/>
<dbReference type="HOGENOM" id="CLU_1287772_0_0_3"/>
<name>E0UAQ8_GLOV7</name>
<protein>
    <submittedName>
        <fullName evidence="3">FHA domain containing protein</fullName>
    </submittedName>
</protein>
<dbReference type="InterPro" id="IPR008984">
    <property type="entry name" value="SMAD_FHA_dom_sf"/>
</dbReference>
<dbReference type="KEGG" id="cyj:Cyan7822_1926"/>
<reference evidence="4" key="1">
    <citation type="journal article" date="2011" name="MBio">
        <title>Novel metabolic attributes of the genus Cyanothece, comprising a group of unicellular nitrogen-fixing Cyanobacteria.</title>
        <authorList>
            <person name="Bandyopadhyay A."/>
            <person name="Elvitigala T."/>
            <person name="Welsh E."/>
            <person name="Stockel J."/>
            <person name="Liberton M."/>
            <person name="Min H."/>
            <person name="Sherman L.A."/>
            <person name="Pakrasi H.B."/>
        </authorList>
    </citation>
    <scope>NUCLEOTIDE SEQUENCE [LARGE SCALE GENOMIC DNA]</scope>
    <source>
        <strain evidence="4">PCC 7822</strain>
    </source>
</reference>
<evidence type="ECO:0000313" key="4">
    <source>
        <dbReference type="Proteomes" id="UP000008206"/>
    </source>
</evidence>
<evidence type="ECO:0000256" key="1">
    <source>
        <dbReference type="SAM" id="MobiDB-lite"/>
    </source>
</evidence>
<dbReference type="Pfam" id="PF00498">
    <property type="entry name" value="FHA"/>
    <property type="match status" value="1"/>
</dbReference>
<evidence type="ECO:0000259" key="2">
    <source>
        <dbReference type="PROSITE" id="PS50006"/>
    </source>
</evidence>
<dbReference type="InterPro" id="IPR000253">
    <property type="entry name" value="FHA_dom"/>
</dbReference>
<feature type="compositionally biased region" description="Pro residues" evidence="1">
    <location>
        <begin position="51"/>
        <end position="114"/>
    </location>
</feature>
<dbReference type="EMBL" id="CP002198">
    <property type="protein sequence ID" value="ADN13910.1"/>
    <property type="molecule type" value="Genomic_DNA"/>
</dbReference>
<accession>E0UAQ8</accession>
<dbReference type="CDD" id="cd00060">
    <property type="entry name" value="FHA"/>
    <property type="match status" value="1"/>
</dbReference>
<organism evidence="3 4">
    <name type="scientific">Gloeothece verrucosa (strain PCC 7822)</name>
    <name type="common">Cyanothece sp. (strain PCC 7822)</name>
    <dbReference type="NCBI Taxonomy" id="497965"/>
    <lineage>
        <taxon>Bacteria</taxon>
        <taxon>Bacillati</taxon>
        <taxon>Cyanobacteriota</taxon>
        <taxon>Cyanophyceae</taxon>
        <taxon>Oscillatoriophycideae</taxon>
        <taxon>Chroococcales</taxon>
        <taxon>Aphanothecaceae</taxon>
        <taxon>Gloeothece</taxon>
        <taxon>Gloeothece verrucosa</taxon>
    </lineage>
</organism>
<feature type="domain" description="FHA" evidence="2">
    <location>
        <begin position="156"/>
        <end position="216"/>
    </location>
</feature>
<dbReference type="Gene3D" id="2.60.200.20">
    <property type="match status" value="1"/>
</dbReference>
<dbReference type="SUPFAM" id="SSF49879">
    <property type="entry name" value="SMAD/FHA domain"/>
    <property type="match status" value="1"/>
</dbReference>
<sequence length="246" mass="26805">MAIVKCQNPQCDYFQKPVPEGDFCPFCGEPLPTKQTSPPPLSTPSIQVQPLPTPIAEPPIPAPPLPLPIAAPQAPTAPPVQAQPPTPIAAPQAPTAPPVQAQPPTPIAAPPSPPLAFSFPQDSPATVYEGVHTPYPTLKLTHTSGKEFFAMAGQKIYIGRRGGTKKPHPEIDLTDIPYAERVSRPHAHIFWDEQSNHYMIVDNQSTNGTKINGEFLKPWHPYPLYDGAILELGKEQYIKFTVQIRS</sequence>
<dbReference type="PROSITE" id="PS50006">
    <property type="entry name" value="FHA_DOMAIN"/>
    <property type="match status" value="1"/>
</dbReference>
<dbReference type="eggNOG" id="COG1716">
    <property type="taxonomic scope" value="Bacteria"/>
</dbReference>
<dbReference type="OrthoDB" id="483766at2"/>
<proteinExistence type="predicted"/>
<keyword evidence="4" id="KW-1185">Reference proteome</keyword>
<dbReference type="SMART" id="SM00240">
    <property type="entry name" value="FHA"/>
    <property type="match status" value="1"/>
</dbReference>